<name>A0AAI8VQM1_9PEZI</name>
<evidence type="ECO:0000313" key="1">
    <source>
        <dbReference type="EMBL" id="CAJ2509270.1"/>
    </source>
</evidence>
<proteinExistence type="predicted"/>
<comment type="caution">
    <text evidence="1">The sequence shown here is derived from an EMBL/GenBank/DDBJ whole genome shotgun (WGS) entry which is preliminary data.</text>
</comment>
<dbReference type="AlphaFoldDB" id="A0AAI8VQM1"/>
<protein>
    <submittedName>
        <fullName evidence="1">Uu.00g142960.m01.CDS01</fullName>
    </submittedName>
</protein>
<evidence type="ECO:0000313" key="2">
    <source>
        <dbReference type="Proteomes" id="UP001295740"/>
    </source>
</evidence>
<keyword evidence="2" id="KW-1185">Reference proteome</keyword>
<sequence length="269" mass="31501">MIWEWCPVPTDWVASIVWDLHLHAHEARVDVDRTIEFGFGAIARRKQIMALLRFDPRAHDFIHKRYTPVNIMDQLPREREAKIVEHWVYPEIDVFRFATADWSKDIIQALVCLPALKRVFLAFEPICWFHALEQPRLELQRAITFWSKSIIQHSDILGRETTREKMWFLEQAVGDGVQKYTQSLSDMNDLDWHRVSWVLRLASSHLEARGFGFFFVTDKLFSAGRDTLNTRSISIPRTRSLKVGRGSHLESTYPSGFCLHNPQKEGLKE</sequence>
<reference evidence="1" key="1">
    <citation type="submission" date="2023-10" db="EMBL/GenBank/DDBJ databases">
        <authorList>
            <person name="Hackl T."/>
        </authorList>
    </citation>
    <scope>NUCLEOTIDE SEQUENCE</scope>
</reference>
<dbReference type="Proteomes" id="UP001295740">
    <property type="component" value="Unassembled WGS sequence"/>
</dbReference>
<dbReference type="EMBL" id="CAUWAG010000012">
    <property type="protein sequence ID" value="CAJ2509270.1"/>
    <property type="molecule type" value="Genomic_DNA"/>
</dbReference>
<accession>A0AAI8VQM1</accession>
<gene>
    <name evidence="1" type="ORF">KHLLAP_LOCUS9738</name>
</gene>
<organism evidence="1 2">
    <name type="scientific">Anthostomella pinea</name>
    <dbReference type="NCBI Taxonomy" id="933095"/>
    <lineage>
        <taxon>Eukaryota</taxon>
        <taxon>Fungi</taxon>
        <taxon>Dikarya</taxon>
        <taxon>Ascomycota</taxon>
        <taxon>Pezizomycotina</taxon>
        <taxon>Sordariomycetes</taxon>
        <taxon>Xylariomycetidae</taxon>
        <taxon>Xylariales</taxon>
        <taxon>Xylariaceae</taxon>
        <taxon>Anthostomella</taxon>
    </lineage>
</organism>